<dbReference type="AlphaFoldDB" id="A0A9D5HVS0"/>
<dbReference type="OrthoDB" id="343317at2759"/>
<feature type="region of interest" description="Disordered" evidence="1">
    <location>
        <begin position="217"/>
        <end position="237"/>
    </location>
</feature>
<feature type="region of interest" description="Disordered" evidence="1">
    <location>
        <begin position="559"/>
        <end position="600"/>
    </location>
</feature>
<feature type="region of interest" description="Disordered" evidence="1">
    <location>
        <begin position="1"/>
        <end position="20"/>
    </location>
</feature>
<sequence length="659" mass="69307">MRHQSKGARSREAKAEGGVKIVKHSSELGIELPTLETTDSIDKQISDASSAPSCSVTPKRSLRGKCGVGIEQVGVAGKDVKGTSQLDASGALESHSSSLANSVERTTAPPSIVGSISRYDSCNGSSLSPGTSFHTPCERDSKRRNTSSACIEGVQNQESGRPNGPNLTGVGKDPLGSVCVANCSGIPNAGGHPSQVNGYVLLSAVLQVAASIQKMKNGGEANRGDRPVGVLDSKSSVGTGTGVSSTLNSAQLINGAASTVSAAAQILGSKLPGVHPTTAALALAYSLSVAASNKKVSGGAVSSEDIIQSLNQFVSERVAANGGQPGGAEGSDNIKVTNDLLQTIVAYLSSVASQSSDFGDESKALSGSYNLNLPPMDFILNDKSTRSASENVSNVQGVHNMPYSAPSGGQDSLLREDVQCRKSCKFGAETGSVTEGSLCQTEYANLGYQTRDVSKSKEAATGQIGDFQVEVGHSHGVQEDYDPLRIISEIHKSSGKKIALESSDNYIWDDISYNQVFDHIDFEVPFSRRHAYLRNELIYYNRPILEVDHGEDRLHSQKHIHAPGQNPSSVCRGTAFPSSSSSTNPSLHSIPGRSHAGPQSRILAASSSDIHSINKYNPKIQSLCDELLVSSSNRRNSQIFNSINYLMQIVGNPSTNNCS</sequence>
<feature type="compositionally biased region" description="Low complexity" evidence="1">
    <location>
        <begin position="577"/>
        <end position="591"/>
    </location>
</feature>
<organism evidence="2">
    <name type="scientific">Cryptosporidium canis</name>
    <dbReference type="NCBI Taxonomy" id="195482"/>
    <lineage>
        <taxon>Eukaryota</taxon>
        <taxon>Sar</taxon>
        <taxon>Alveolata</taxon>
        <taxon>Apicomplexa</taxon>
        <taxon>Conoidasida</taxon>
        <taxon>Coccidia</taxon>
        <taxon>Eucoccidiorida</taxon>
        <taxon>Eimeriorina</taxon>
        <taxon>Cryptosporidiidae</taxon>
        <taxon>Cryptosporidium</taxon>
    </lineage>
</organism>
<feature type="region of interest" description="Disordered" evidence="1">
    <location>
        <begin position="129"/>
        <end position="168"/>
    </location>
</feature>
<feature type="compositionally biased region" description="Polar residues" evidence="1">
    <location>
        <begin position="146"/>
        <end position="160"/>
    </location>
</feature>
<dbReference type="Proteomes" id="UP001067231">
    <property type="component" value="Unassembled WGS sequence"/>
</dbReference>
<gene>
    <name evidence="2" type="ORF">OJ253_471</name>
</gene>
<evidence type="ECO:0000256" key="1">
    <source>
        <dbReference type="SAM" id="MobiDB-lite"/>
    </source>
</evidence>
<dbReference type="EMBL" id="JAPCXC010000005">
    <property type="protein sequence ID" value="KAJ1612711.1"/>
    <property type="molecule type" value="Genomic_DNA"/>
</dbReference>
<comment type="caution">
    <text evidence="2">The sequence shown here is derived from an EMBL/GenBank/DDBJ whole genome shotgun (WGS) entry which is preliminary data.</text>
</comment>
<proteinExistence type="predicted"/>
<accession>A0A9D5HVS0</accession>
<name>A0A9D5HVS0_9CRYT</name>
<reference evidence="2" key="1">
    <citation type="submission" date="2022-10" db="EMBL/GenBank/DDBJ databases">
        <title>Adaptive evolution leads to modifications in subtelomeric GC content in a zoonotic Cryptosporidium species.</title>
        <authorList>
            <person name="Li J."/>
            <person name="Feng Y."/>
            <person name="Xiao L."/>
        </authorList>
    </citation>
    <scope>NUCLEOTIDE SEQUENCE</scope>
    <source>
        <strain evidence="2">33844</strain>
    </source>
</reference>
<evidence type="ECO:0000313" key="2">
    <source>
        <dbReference type="EMBL" id="KAJ1612711.1"/>
    </source>
</evidence>
<protein>
    <submittedName>
        <fullName evidence="2">Uncharacterized protein</fullName>
    </submittedName>
</protein>